<dbReference type="RefSeq" id="WP_197662145.1">
    <property type="nucleotide sequence ID" value="NZ_JAEAGR010000015.1"/>
</dbReference>
<dbReference type="Pfam" id="PF13487">
    <property type="entry name" value="HD_5"/>
    <property type="match status" value="1"/>
</dbReference>
<sequence length="360" mass="41452">MKAAKILTAQAVPGMIVAEDVYTKDHHLVIAKDTTLSDKIITRLEFYSITDLSVLTDTNIIEKENTIIETTFYEEIKKSEAFRRFHKAYISTVNDFQNTLNNIVTNDKEIDTDHLLTDLSKILYQCNTNIELFNMLHCMREFDDTTYVHSLNVSLICNIIGKWLHFSPEDLEVITLCGLLHDLGKLLIPSDIITKPAKLTQEEYTTIKTHALRGYNLLKDKNIDSRIKNAALMHHERCDGSGYPYGLTNEHIEPFAKLVSIADVYDAMTCARVYRGPLCPFEVVSIFETEGYTKYDPKYIMTFLEGIVQTYIHNNVRLNDKKEGEIVLINRFELSRPVVKVNDQFIDLSKHRNLYIESLI</sequence>
<keyword evidence="4" id="KW-1185">Reference proteome</keyword>
<dbReference type="NCBIfam" id="TIGR00277">
    <property type="entry name" value="HDIG"/>
    <property type="match status" value="1"/>
</dbReference>
<dbReference type="SMART" id="SM00471">
    <property type="entry name" value="HDc"/>
    <property type="match status" value="1"/>
</dbReference>
<comment type="caution">
    <text evidence="3">The sequence shown here is derived from an EMBL/GenBank/DDBJ whole genome shotgun (WGS) entry which is preliminary data.</text>
</comment>
<dbReference type="PROSITE" id="PS51831">
    <property type="entry name" value="HD"/>
    <property type="match status" value="1"/>
</dbReference>
<protein>
    <submittedName>
        <fullName evidence="3">HD-GYP domain-containing protein</fullName>
    </submittedName>
</protein>
<dbReference type="PANTHER" id="PTHR43155:SF2">
    <property type="entry name" value="CYCLIC DI-GMP PHOSPHODIESTERASE PA4108"/>
    <property type="match status" value="1"/>
</dbReference>
<dbReference type="AlphaFoldDB" id="A0A8J7H3W1"/>
<accession>A0A8J7H3W1</accession>
<organism evidence="3 4">
    <name type="scientific">Mobilitalea sibirica</name>
    <dbReference type="NCBI Taxonomy" id="1462919"/>
    <lineage>
        <taxon>Bacteria</taxon>
        <taxon>Bacillati</taxon>
        <taxon>Bacillota</taxon>
        <taxon>Clostridia</taxon>
        <taxon>Lachnospirales</taxon>
        <taxon>Lachnospiraceae</taxon>
        <taxon>Mobilitalea</taxon>
    </lineage>
</organism>
<dbReference type="Proteomes" id="UP000623269">
    <property type="component" value="Unassembled WGS sequence"/>
</dbReference>
<gene>
    <name evidence="3" type="ORF">I5677_13420</name>
</gene>
<proteinExistence type="predicted"/>
<evidence type="ECO:0000313" key="3">
    <source>
        <dbReference type="EMBL" id="MBH1941897.1"/>
    </source>
</evidence>
<evidence type="ECO:0000259" key="1">
    <source>
        <dbReference type="PROSITE" id="PS51831"/>
    </source>
</evidence>
<dbReference type="InterPro" id="IPR006675">
    <property type="entry name" value="HDIG_dom"/>
</dbReference>
<feature type="domain" description="HD-GYP" evidence="2">
    <location>
        <begin position="124"/>
        <end position="319"/>
    </location>
</feature>
<dbReference type="PROSITE" id="PS51832">
    <property type="entry name" value="HD_GYP"/>
    <property type="match status" value="1"/>
</dbReference>
<reference evidence="3" key="1">
    <citation type="submission" date="2020-12" db="EMBL/GenBank/DDBJ databases">
        <title>M. sibirica DSM 26468T genome.</title>
        <authorList>
            <person name="Thieme N."/>
            <person name="Rettenmaier R."/>
            <person name="Zverlov V."/>
            <person name="Liebl W."/>
        </authorList>
    </citation>
    <scope>NUCLEOTIDE SEQUENCE</scope>
    <source>
        <strain evidence="3">DSM 26468</strain>
    </source>
</reference>
<feature type="domain" description="HD" evidence="1">
    <location>
        <begin position="146"/>
        <end position="268"/>
    </location>
</feature>
<dbReference type="PANTHER" id="PTHR43155">
    <property type="entry name" value="CYCLIC DI-GMP PHOSPHODIESTERASE PA4108-RELATED"/>
    <property type="match status" value="1"/>
</dbReference>
<evidence type="ECO:0000313" key="4">
    <source>
        <dbReference type="Proteomes" id="UP000623269"/>
    </source>
</evidence>
<evidence type="ECO:0000259" key="2">
    <source>
        <dbReference type="PROSITE" id="PS51832"/>
    </source>
</evidence>
<dbReference type="Gene3D" id="1.10.3210.10">
    <property type="entry name" value="Hypothetical protein af1432"/>
    <property type="match status" value="1"/>
</dbReference>
<dbReference type="EMBL" id="JAEAGR010000015">
    <property type="protein sequence ID" value="MBH1941897.1"/>
    <property type="molecule type" value="Genomic_DNA"/>
</dbReference>
<name>A0A8J7H3W1_9FIRM</name>
<dbReference type="CDD" id="cd00077">
    <property type="entry name" value="HDc"/>
    <property type="match status" value="1"/>
</dbReference>
<dbReference type="InterPro" id="IPR003607">
    <property type="entry name" value="HD/PDEase_dom"/>
</dbReference>
<dbReference type="InterPro" id="IPR037522">
    <property type="entry name" value="HD_GYP_dom"/>
</dbReference>
<dbReference type="SUPFAM" id="SSF109604">
    <property type="entry name" value="HD-domain/PDEase-like"/>
    <property type="match status" value="1"/>
</dbReference>
<dbReference type="InterPro" id="IPR006674">
    <property type="entry name" value="HD_domain"/>
</dbReference>